<gene>
    <name evidence="1" type="ORF">PS662_01882</name>
</gene>
<evidence type="ECO:0000313" key="2">
    <source>
        <dbReference type="Proteomes" id="UP000326953"/>
    </source>
</evidence>
<proteinExistence type="predicted"/>
<dbReference type="EMBL" id="CABVHK010000005">
    <property type="protein sequence ID" value="VVM72596.1"/>
    <property type="molecule type" value="Genomic_DNA"/>
</dbReference>
<protein>
    <submittedName>
        <fullName evidence="1">Uncharacterized protein</fullName>
    </submittedName>
</protein>
<organism evidence="1 2">
    <name type="scientific">Pseudomonas fluorescens</name>
    <dbReference type="NCBI Taxonomy" id="294"/>
    <lineage>
        <taxon>Bacteria</taxon>
        <taxon>Pseudomonadati</taxon>
        <taxon>Pseudomonadota</taxon>
        <taxon>Gammaproteobacteria</taxon>
        <taxon>Pseudomonadales</taxon>
        <taxon>Pseudomonadaceae</taxon>
        <taxon>Pseudomonas</taxon>
    </lineage>
</organism>
<name>A0A5E6RWA3_PSEFL</name>
<dbReference type="AlphaFoldDB" id="A0A5E6RWA3"/>
<evidence type="ECO:0000313" key="1">
    <source>
        <dbReference type="EMBL" id="VVM72596.1"/>
    </source>
</evidence>
<dbReference type="Proteomes" id="UP000326953">
    <property type="component" value="Unassembled WGS sequence"/>
</dbReference>
<reference evidence="1 2" key="1">
    <citation type="submission" date="2019-09" db="EMBL/GenBank/DDBJ databases">
        <authorList>
            <person name="Chandra G."/>
            <person name="Truman W A."/>
        </authorList>
    </citation>
    <scope>NUCLEOTIDE SEQUENCE [LARGE SCALE GENOMIC DNA]</scope>
    <source>
        <strain evidence="1">PS662</strain>
    </source>
</reference>
<accession>A0A5E6RWA3</accession>
<sequence length="29" mass="3041">MKKVVQPLAWFVVLTSVLALASGISLGLV</sequence>